<keyword evidence="2" id="KW-0805">Transcription regulation</keyword>
<keyword evidence="7" id="KW-1185">Reference proteome</keyword>
<dbReference type="PANTHER" id="PTHR43133">
    <property type="entry name" value="RNA POLYMERASE ECF-TYPE SIGMA FACTO"/>
    <property type="match status" value="1"/>
</dbReference>
<name>A0A7Z0BVU0_9SPHN</name>
<evidence type="ECO:0000256" key="4">
    <source>
        <dbReference type="ARBA" id="ARBA00023163"/>
    </source>
</evidence>
<organism evidence="6 7">
    <name type="scientific">Novosphingobium marinum</name>
    <dbReference type="NCBI Taxonomy" id="1514948"/>
    <lineage>
        <taxon>Bacteria</taxon>
        <taxon>Pseudomonadati</taxon>
        <taxon>Pseudomonadota</taxon>
        <taxon>Alphaproteobacteria</taxon>
        <taxon>Sphingomonadales</taxon>
        <taxon>Sphingomonadaceae</taxon>
        <taxon>Novosphingobium</taxon>
    </lineage>
</organism>
<gene>
    <name evidence="6" type="ORF">FHS75_001846</name>
</gene>
<sequence length="137" mass="15300">MQSTVERALSRIDRWKPDSDLESWMFKMASNLNIDLIRSERRRGVAVDIDLANDLPCEDGLTKLESRSEIDAVGTALEAMPEEMRQVLCAVVIDGQSYKDTAELFDIPIGTVMSRVSRARKFIERHLASSSQAGKAA</sequence>
<dbReference type="SUPFAM" id="SSF88659">
    <property type="entry name" value="Sigma3 and sigma4 domains of RNA polymerase sigma factors"/>
    <property type="match status" value="1"/>
</dbReference>
<reference evidence="6 7" key="1">
    <citation type="submission" date="2020-07" db="EMBL/GenBank/DDBJ databases">
        <title>Genomic Encyclopedia of Type Strains, Phase IV (KMG-IV): sequencing the most valuable type-strain genomes for metagenomic binning, comparative biology and taxonomic classification.</title>
        <authorList>
            <person name="Goeker M."/>
        </authorList>
    </citation>
    <scope>NUCLEOTIDE SEQUENCE [LARGE SCALE GENOMIC DNA]</scope>
    <source>
        <strain evidence="6 7">DSM 29043</strain>
    </source>
</reference>
<dbReference type="Gene3D" id="1.10.10.10">
    <property type="entry name" value="Winged helix-like DNA-binding domain superfamily/Winged helix DNA-binding domain"/>
    <property type="match status" value="1"/>
</dbReference>
<comment type="caution">
    <text evidence="6">The sequence shown here is derived from an EMBL/GenBank/DDBJ whole genome shotgun (WGS) entry which is preliminary data.</text>
</comment>
<protein>
    <submittedName>
        <fullName evidence="6">RNA polymerase sigma-70 factor (ECF subfamily)</fullName>
    </submittedName>
</protein>
<keyword evidence="3" id="KW-0731">Sigma factor</keyword>
<dbReference type="PANTHER" id="PTHR43133:SF25">
    <property type="entry name" value="RNA POLYMERASE SIGMA FACTOR RFAY-RELATED"/>
    <property type="match status" value="1"/>
</dbReference>
<dbReference type="Pfam" id="PF08281">
    <property type="entry name" value="Sigma70_r4_2"/>
    <property type="match status" value="1"/>
</dbReference>
<dbReference type="GO" id="GO:0003677">
    <property type="term" value="F:DNA binding"/>
    <property type="evidence" value="ECO:0007669"/>
    <property type="project" value="InterPro"/>
</dbReference>
<evidence type="ECO:0000256" key="3">
    <source>
        <dbReference type="ARBA" id="ARBA00023082"/>
    </source>
</evidence>
<dbReference type="SUPFAM" id="SSF88946">
    <property type="entry name" value="Sigma2 domain of RNA polymerase sigma factors"/>
    <property type="match status" value="1"/>
</dbReference>
<evidence type="ECO:0000256" key="1">
    <source>
        <dbReference type="ARBA" id="ARBA00010641"/>
    </source>
</evidence>
<dbReference type="InterPro" id="IPR013249">
    <property type="entry name" value="RNA_pol_sigma70_r4_t2"/>
</dbReference>
<dbReference type="GO" id="GO:0016987">
    <property type="term" value="F:sigma factor activity"/>
    <property type="evidence" value="ECO:0007669"/>
    <property type="project" value="UniProtKB-KW"/>
</dbReference>
<dbReference type="InterPro" id="IPR013324">
    <property type="entry name" value="RNA_pol_sigma_r3/r4-like"/>
</dbReference>
<dbReference type="Proteomes" id="UP000522081">
    <property type="component" value="Unassembled WGS sequence"/>
</dbReference>
<dbReference type="NCBIfam" id="TIGR02937">
    <property type="entry name" value="sigma70-ECF"/>
    <property type="match status" value="1"/>
</dbReference>
<comment type="similarity">
    <text evidence="1">Belongs to the sigma-70 factor family. ECF subfamily.</text>
</comment>
<dbReference type="AlphaFoldDB" id="A0A7Z0BVU0"/>
<dbReference type="EMBL" id="JACBZF010000002">
    <property type="protein sequence ID" value="NYH95527.1"/>
    <property type="molecule type" value="Genomic_DNA"/>
</dbReference>
<keyword evidence="4" id="KW-0804">Transcription</keyword>
<dbReference type="InterPro" id="IPR013325">
    <property type="entry name" value="RNA_pol_sigma_r2"/>
</dbReference>
<accession>A0A7Z0BVU0</accession>
<dbReference type="InterPro" id="IPR014284">
    <property type="entry name" value="RNA_pol_sigma-70_dom"/>
</dbReference>
<feature type="domain" description="RNA polymerase sigma factor 70 region 4 type 2" evidence="5">
    <location>
        <begin position="71"/>
        <end position="122"/>
    </location>
</feature>
<dbReference type="Gene3D" id="1.10.1740.10">
    <property type="match status" value="1"/>
</dbReference>
<dbReference type="GO" id="GO:0006352">
    <property type="term" value="P:DNA-templated transcription initiation"/>
    <property type="evidence" value="ECO:0007669"/>
    <property type="project" value="InterPro"/>
</dbReference>
<dbReference type="InterPro" id="IPR036388">
    <property type="entry name" value="WH-like_DNA-bd_sf"/>
</dbReference>
<dbReference type="InterPro" id="IPR039425">
    <property type="entry name" value="RNA_pol_sigma-70-like"/>
</dbReference>
<dbReference type="CDD" id="cd06171">
    <property type="entry name" value="Sigma70_r4"/>
    <property type="match status" value="1"/>
</dbReference>
<proteinExistence type="inferred from homology"/>
<evidence type="ECO:0000313" key="6">
    <source>
        <dbReference type="EMBL" id="NYH95527.1"/>
    </source>
</evidence>
<evidence type="ECO:0000313" key="7">
    <source>
        <dbReference type="Proteomes" id="UP000522081"/>
    </source>
</evidence>
<evidence type="ECO:0000256" key="2">
    <source>
        <dbReference type="ARBA" id="ARBA00023015"/>
    </source>
</evidence>
<evidence type="ECO:0000259" key="5">
    <source>
        <dbReference type="Pfam" id="PF08281"/>
    </source>
</evidence>